<organism evidence="1">
    <name type="scientific">Vibrio splendidus</name>
    <dbReference type="NCBI Taxonomy" id="29497"/>
    <lineage>
        <taxon>Bacteria</taxon>
        <taxon>Pseudomonadati</taxon>
        <taxon>Pseudomonadota</taxon>
        <taxon>Gammaproteobacteria</taxon>
        <taxon>Vibrionales</taxon>
        <taxon>Vibrionaceae</taxon>
        <taxon>Vibrio</taxon>
    </lineage>
</organism>
<dbReference type="EMBL" id="KP795667">
    <property type="protein sequence ID" value="AKN39825.1"/>
    <property type="molecule type" value="Genomic_DNA"/>
</dbReference>
<proteinExistence type="predicted"/>
<evidence type="ECO:0008006" key="2">
    <source>
        <dbReference type="Google" id="ProtNLM"/>
    </source>
</evidence>
<dbReference type="AlphaFoldDB" id="A0A0H3ZU68"/>
<name>A0A0H3ZU68_VIBSP</name>
<protein>
    <recommendedName>
        <fullName evidence="2">GNAT family N-acetyltransferase</fullName>
    </recommendedName>
</protein>
<evidence type="ECO:0000313" key="1">
    <source>
        <dbReference type="EMBL" id="AKN39825.1"/>
    </source>
</evidence>
<accession>A0A0H3ZU68</accession>
<sequence>MGGDKKMKFNLIRPNRSDLSAQFKLIKRAFNGVDNAKAEFGFCCDAVISKRASLYHLFSRKQGVSLRFVGYVTSDNDYLILAMTGKGLLKGAPAIIEAVKSQGYRSIKYHTVRAGMTRILKGFGFVLTGKSEHDSVLSLNLEGC</sequence>
<reference evidence="1" key="1">
    <citation type="journal article" date="2015" name="MBio">
        <title>Eco-Evolutionary Dynamics of Episomes among Ecologically Cohesive Bacterial Populations.</title>
        <authorList>
            <person name="Xue H."/>
            <person name="Cordero O.X."/>
            <person name="Camas F.M."/>
            <person name="Trimble W."/>
            <person name="Meyer F."/>
            <person name="Guglielmini J."/>
            <person name="Rocha E.P."/>
            <person name="Polz M.F."/>
        </authorList>
    </citation>
    <scope>NUCLEOTIDE SEQUENCE</scope>
    <source>
        <strain evidence="1">5S_242</strain>
    </source>
</reference>